<evidence type="ECO:0000313" key="3">
    <source>
        <dbReference type="Proteomes" id="UP000622317"/>
    </source>
</evidence>
<gene>
    <name evidence="2" type="ORF">IEN85_09755</name>
</gene>
<comment type="caution">
    <text evidence="2">The sequence shown here is derived from an EMBL/GenBank/DDBJ whole genome shotgun (WGS) entry which is preliminary data.</text>
</comment>
<dbReference type="GO" id="GO:0005737">
    <property type="term" value="C:cytoplasm"/>
    <property type="evidence" value="ECO:0007669"/>
    <property type="project" value="UniProtKB-SubCell"/>
</dbReference>
<dbReference type="RefSeq" id="WP_191616901.1">
    <property type="nucleotide sequence ID" value="NZ_JACYFG010000013.1"/>
</dbReference>
<protein>
    <submittedName>
        <fullName evidence="2">Hemerythrin domain-containing protein</fullName>
    </submittedName>
</protein>
<sequence>MRELTNGFTPPPEACNTYRALFAGLADLEEDMHKHIHLENSVLFPQALQMAG</sequence>
<dbReference type="Proteomes" id="UP000622317">
    <property type="component" value="Unassembled WGS sequence"/>
</dbReference>
<accession>A0A927IH32</accession>
<dbReference type="AlphaFoldDB" id="A0A927IH32"/>
<evidence type="ECO:0000256" key="1">
    <source>
        <dbReference type="ARBA" id="ARBA00004496"/>
    </source>
</evidence>
<dbReference type="PANTHER" id="PTHR36438">
    <property type="entry name" value="IRON-SULFUR CLUSTER REPAIR PROTEIN YTFE"/>
    <property type="match status" value="1"/>
</dbReference>
<evidence type="ECO:0000313" key="2">
    <source>
        <dbReference type="EMBL" id="MBD5779776.1"/>
    </source>
</evidence>
<dbReference type="EMBL" id="JACYFG010000013">
    <property type="protein sequence ID" value="MBD5779776.1"/>
    <property type="molecule type" value="Genomic_DNA"/>
</dbReference>
<organism evidence="2 3">
    <name type="scientific">Pelagicoccus enzymogenes</name>
    <dbReference type="NCBI Taxonomy" id="2773457"/>
    <lineage>
        <taxon>Bacteria</taxon>
        <taxon>Pseudomonadati</taxon>
        <taxon>Verrucomicrobiota</taxon>
        <taxon>Opitutia</taxon>
        <taxon>Puniceicoccales</taxon>
        <taxon>Pelagicoccaceae</taxon>
        <taxon>Pelagicoccus</taxon>
    </lineage>
</organism>
<reference evidence="2" key="1">
    <citation type="submission" date="2020-09" db="EMBL/GenBank/DDBJ databases">
        <title>Pelagicoccus enzymogenes sp. nov. with an EPS production, isolated from marine sediment.</title>
        <authorList>
            <person name="Feng X."/>
        </authorList>
    </citation>
    <scope>NUCLEOTIDE SEQUENCE</scope>
    <source>
        <strain evidence="2">NFK12</strain>
    </source>
</reference>
<dbReference type="PANTHER" id="PTHR36438:SF1">
    <property type="entry name" value="IRON-SULFUR CLUSTER REPAIR PROTEIN YTFE"/>
    <property type="match status" value="1"/>
</dbReference>
<keyword evidence="3" id="KW-1185">Reference proteome</keyword>
<dbReference type="Gene3D" id="1.20.120.520">
    <property type="entry name" value="nmb1532 protein domain like"/>
    <property type="match status" value="1"/>
</dbReference>
<proteinExistence type="predicted"/>
<name>A0A927IH32_9BACT</name>
<comment type="subcellular location">
    <subcellularLocation>
        <location evidence="1">Cytoplasm</location>
    </subcellularLocation>
</comment>
<dbReference type="InterPro" id="IPR019903">
    <property type="entry name" value="RIC_family"/>
</dbReference>